<dbReference type="Gene3D" id="2.115.10.20">
    <property type="entry name" value="Glycosyl hydrolase domain, family 43"/>
    <property type="match status" value="1"/>
</dbReference>
<dbReference type="Pfam" id="PF17851">
    <property type="entry name" value="GH43_C2"/>
    <property type="match status" value="1"/>
</dbReference>
<dbReference type="Gene3D" id="2.60.120.200">
    <property type="match status" value="1"/>
</dbReference>
<dbReference type="Proteomes" id="UP000295781">
    <property type="component" value="Chromosome"/>
</dbReference>
<feature type="region of interest" description="Disordered" evidence="4">
    <location>
        <begin position="36"/>
        <end position="118"/>
    </location>
</feature>
<evidence type="ECO:0000259" key="5">
    <source>
        <dbReference type="Pfam" id="PF17851"/>
    </source>
</evidence>
<dbReference type="PANTHER" id="PTHR42812:SF15">
    <property type="entry name" value="HYDROLASE, PUTATIVE (AFU_ORTHOLOGUE AFUA_2G00930)-RELATED"/>
    <property type="match status" value="1"/>
</dbReference>
<proteinExistence type="inferred from homology"/>
<evidence type="ECO:0000256" key="4">
    <source>
        <dbReference type="SAM" id="MobiDB-lite"/>
    </source>
</evidence>
<keyword evidence="2" id="KW-0378">Hydrolase</keyword>
<organism evidence="6 7">
    <name type="scientific">Sorangium cellulosum</name>
    <name type="common">Polyangium cellulosum</name>
    <dbReference type="NCBI Taxonomy" id="56"/>
    <lineage>
        <taxon>Bacteria</taxon>
        <taxon>Pseudomonadati</taxon>
        <taxon>Myxococcota</taxon>
        <taxon>Polyangia</taxon>
        <taxon>Polyangiales</taxon>
        <taxon>Polyangiaceae</taxon>
        <taxon>Sorangium</taxon>
    </lineage>
</organism>
<name>A0A4P2PYX8_SORCE</name>
<accession>A0A4P2PYX8</accession>
<feature type="compositionally biased region" description="Gly residues" evidence="4">
    <location>
        <begin position="52"/>
        <end position="116"/>
    </location>
</feature>
<dbReference type="RefSeq" id="WP_129347156.1">
    <property type="nucleotide sequence ID" value="NZ_CP012670.1"/>
</dbReference>
<evidence type="ECO:0000313" key="6">
    <source>
        <dbReference type="EMBL" id="AUX21901.1"/>
    </source>
</evidence>
<evidence type="ECO:0000313" key="7">
    <source>
        <dbReference type="Proteomes" id="UP000295781"/>
    </source>
</evidence>
<dbReference type="AlphaFoldDB" id="A0A4P2PYX8"/>
<feature type="domain" description="Beta-xylosidase C-terminal Concanavalin A-like" evidence="5">
    <location>
        <begin position="422"/>
        <end position="619"/>
    </location>
</feature>
<dbReference type="CDD" id="cd09001">
    <property type="entry name" value="GH43_FsAxh1-like"/>
    <property type="match status" value="1"/>
</dbReference>
<dbReference type="InterPro" id="IPR013320">
    <property type="entry name" value="ConA-like_dom_sf"/>
</dbReference>
<evidence type="ECO:0000256" key="1">
    <source>
        <dbReference type="ARBA" id="ARBA00009865"/>
    </source>
</evidence>
<dbReference type="GO" id="GO:0004553">
    <property type="term" value="F:hydrolase activity, hydrolyzing O-glycosyl compounds"/>
    <property type="evidence" value="ECO:0007669"/>
    <property type="project" value="InterPro"/>
</dbReference>
<dbReference type="EMBL" id="CP012670">
    <property type="protein sequence ID" value="AUX21901.1"/>
    <property type="molecule type" value="Genomic_DNA"/>
</dbReference>
<dbReference type="SUPFAM" id="SSF49899">
    <property type="entry name" value="Concanavalin A-like lectins/glucanases"/>
    <property type="match status" value="1"/>
</dbReference>
<gene>
    <name evidence="6" type="ORF">SOCEGT47_023970</name>
</gene>
<dbReference type="PANTHER" id="PTHR42812">
    <property type="entry name" value="BETA-XYLOSIDASE"/>
    <property type="match status" value="1"/>
</dbReference>
<dbReference type="Pfam" id="PF04616">
    <property type="entry name" value="Glyco_hydro_43"/>
    <property type="match status" value="1"/>
</dbReference>
<dbReference type="SUPFAM" id="SSF75005">
    <property type="entry name" value="Arabinanase/levansucrase/invertase"/>
    <property type="match status" value="1"/>
</dbReference>
<evidence type="ECO:0000256" key="2">
    <source>
        <dbReference type="ARBA" id="ARBA00022801"/>
    </source>
</evidence>
<dbReference type="GO" id="GO:0005975">
    <property type="term" value="P:carbohydrate metabolic process"/>
    <property type="evidence" value="ECO:0007669"/>
    <property type="project" value="InterPro"/>
</dbReference>
<keyword evidence="3" id="KW-0326">Glycosidase</keyword>
<dbReference type="InterPro" id="IPR051795">
    <property type="entry name" value="Glycosyl_Hydrlase_43"/>
</dbReference>
<sequence>MPFPSLSTNTRSRTLRTGSTASAAVLLVLLASCGGESQGGDGDPTGTTTASGAGGSIGSGSGGSGGRAASGGATGPSGGSSGQTGGGRGDGGGGGDASGGGDPGSGGGDGGSGGGAPAVCPETYSNPLIWEDLPDVEVIRVDDAYYYTASTFHHSPGAPMLRSYDLVHWEYVSHSVPRLDFDASYDLSRGSSYVNGIWASTLQYRKSNETFYWMGCMHNVGGGWVFTAKSPEGPWEKHKGGCYYDMGLLIDDDDTMYVAYGNNTISVAQLSADGLSQVKNQAVFQTPGDLSGPLEGSRFYKIDGNYYILVTQYANGEYVLRSTSGPFGPYELRPFAVKLPYAGAPGSGGSPHQGGIVQTQNGDWYYIGFNDSFPAGRIPVMAPVTWADGWPSVTLVNGQWGGTYPFPDLPCGSNRVKPRPTKDTFAGETLRPEWEWNHNPDDTKWSSGAGLTLQTATVTDDLYAARNTLTRRIEGPVSIATIELDFSKMQDGDVAGLAALRDVSAWIGVKKANGATRVVMTNGVNMNTSWKTTSTGTEVAGANVSGDKIWLRVEANVRSDNGGAQARFSYSTDGAQFTSLGDTLRMNKNWQYFLGYRFGIFNYATQSLGGSVHIASFEVTKP</sequence>
<comment type="similarity">
    <text evidence="1">Belongs to the glycosyl hydrolase 43 family.</text>
</comment>
<dbReference type="InterPro" id="IPR023296">
    <property type="entry name" value="Glyco_hydro_beta-prop_sf"/>
</dbReference>
<dbReference type="OrthoDB" id="9801455at2"/>
<dbReference type="InterPro" id="IPR006710">
    <property type="entry name" value="Glyco_hydro_43"/>
</dbReference>
<dbReference type="InterPro" id="IPR041542">
    <property type="entry name" value="GH43_C2"/>
</dbReference>
<protein>
    <submittedName>
        <fullName evidence="6">Xylosidase</fullName>
    </submittedName>
</protein>
<evidence type="ECO:0000256" key="3">
    <source>
        <dbReference type="ARBA" id="ARBA00023295"/>
    </source>
</evidence>
<reference evidence="6 7" key="1">
    <citation type="submission" date="2015-09" db="EMBL/GenBank/DDBJ databases">
        <title>Sorangium comparison.</title>
        <authorList>
            <person name="Zaburannyi N."/>
            <person name="Bunk B."/>
            <person name="Overmann J."/>
            <person name="Mueller R."/>
        </authorList>
    </citation>
    <scope>NUCLEOTIDE SEQUENCE [LARGE SCALE GENOMIC DNA]</scope>
    <source>
        <strain evidence="6 7">So ceGT47</strain>
    </source>
</reference>